<dbReference type="Proteomes" id="UP000318590">
    <property type="component" value="Unassembled WGS sequence"/>
</dbReference>
<dbReference type="CDD" id="cd21133">
    <property type="entry name" value="EVE"/>
    <property type="match status" value="1"/>
</dbReference>
<name>A0A547Q850_9RHOB</name>
<feature type="domain" description="EVE" evidence="1">
    <location>
        <begin position="2"/>
        <end position="133"/>
    </location>
</feature>
<evidence type="ECO:0000259" key="1">
    <source>
        <dbReference type="Pfam" id="PF01878"/>
    </source>
</evidence>
<dbReference type="InterPro" id="IPR047197">
    <property type="entry name" value="THYN1-like_EVE"/>
</dbReference>
<protein>
    <submittedName>
        <fullName evidence="2">EVE domain-containing protein</fullName>
    </submittedName>
</protein>
<keyword evidence="3" id="KW-1185">Reference proteome</keyword>
<gene>
    <name evidence="2" type="ORF">FEV53_03830</name>
</gene>
<dbReference type="InterPro" id="IPR052181">
    <property type="entry name" value="5hmC_binding"/>
</dbReference>
<proteinExistence type="predicted"/>
<dbReference type="PANTHER" id="PTHR14087">
    <property type="entry name" value="THYMOCYTE NUCLEAR PROTEIN 1"/>
    <property type="match status" value="1"/>
</dbReference>
<dbReference type="Gene3D" id="3.10.590.10">
    <property type="entry name" value="ph1033 like domains"/>
    <property type="match status" value="1"/>
</dbReference>
<dbReference type="EMBL" id="VFSV01000005">
    <property type="protein sequence ID" value="TRD22555.1"/>
    <property type="molecule type" value="Genomic_DNA"/>
</dbReference>
<reference evidence="2 3" key="1">
    <citation type="submission" date="2019-06" db="EMBL/GenBank/DDBJ databases">
        <title>Paenimaribius caenipelagi gen. nov., sp. nov., isolated from a tidal flat.</title>
        <authorList>
            <person name="Yoon J.-H."/>
        </authorList>
    </citation>
    <scope>NUCLEOTIDE SEQUENCE [LARGE SCALE GENOMIC DNA]</scope>
    <source>
        <strain evidence="2 3">JBTF-M29</strain>
    </source>
</reference>
<evidence type="ECO:0000313" key="2">
    <source>
        <dbReference type="EMBL" id="TRD22555.1"/>
    </source>
</evidence>
<sequence>MKYWLLKSEPSDWSWDDQKAKGAEGEPWTGVRNYQARNMMREMALGDLALFYHSQSEKACVGIVEVIHEAHPDPTDDSGKWDCVTVKAVRDLLRPVTLAELKDDPRCADMPLVNRPRLSVQPVSAAEWAVIEERAAED</sequence>
<comment type="caution">
    <text evidence="2">The sequence shown here is derived from an EMBL/GenBank/DDBJ whole genome shotgun (WGS) entry which is preliminary data.</text>
</comment>
<dbReference type="InterPro" id="IPR002740">
    <property type="entry name" value="EVE_domain"/>
</dbReference>
<dbReference type="SUPFAM" id="SSF88697">
    <property type="entry name" value="PUA domain-like"/>
    <property type="match status" value="1"/>
</dbReference>
<dbReference type="AlphaFoldDB" id="A0A547Q850"/>
<dbReference type="InterPro" id="IPR015947">
    <property type="entry name" value="PUA-like_sf"/>
</dbReference>
<accession>A0A547Q850</accession>
<organism evidence="2 3">
    <name type="scientific">Palleronia caenipelagi</name>
    <dbReference type="NCBI Taxonomy" id="2489174"/>
    <lineage>
        <taxon>Bacteria</taxon>
        <taxon>Pseudomonadati</taxon>
        <taxon>Pseudomonadota</taxon>
        <taxon>Alphaproteobacteria</taxon>
        <taxon>Rhodobacterales</taxon>
        <taxon>Roseobacteraceae</taxon>
        <taxon>Palleronia</taxon>
    </lineage>
</organism>
<dbReference type="OrthoDB" id="9791347at2"/>
<dbReference type="PANTHER" id="PTHR14087:SF7">
    <property type="entry name" value="THYMOCYTE NUCLEAR PROTEIN 1"/>
    <property type="match status" value="1"/>
</dbReference>
<dbReference type="RefSeq" id="WP_142833499.1">
    <property type="nucleotide sequence ID" value="NZ_VFSV01000005.1"/>
</dbReference>
<evidence type="ECO:0000313" key="3">
    <source>
        <dbReference type="Proteomes" id="UP000318590"/>
    </source>
</evidence>
<dbReference type="Pfam" id="PF01878">
    <property type="entry name" value="EVE"/>
    <property type="match status" value="1"/>
</dbReference>